<keyword evidence="1" id="KW-1133">Transmembrane helix</keyword>
<dbReference type="EMBL" id="CAJPDS010000157">
    <property type="protein sequence ID" value="CAF9940607.1"/>
    <property type="molecule type" value="Genomic_DNA"/>
</dbReference>
<dbReference type="OrthoDB" id="5428890at2759"/>
<keyword evidence="1" id="KW-0812">Transmembrane</keyword>
<protein>
    <submittedName>
        <fullName evidence="2">Uncharacterized protein</fullName>
    </submittedName>
</protein>
<keyword evidence="3" id="KW-1185">Reference proteome</keyword>
<name>A0A8H3PGY3_9LECA</name>
<accession>A0A8H3PGY3</accession>
<comment type="caution">
    <text evidence="2">The sequence shown here is derived from an EMBL/GenBank/DDBJ whole genome shotgun (WGS) entry which is preliminary data.</text>
</comment>
<evidence type="ECO:0000313" key="3">
    <source>
        <dbReference type="Proteomes" id="UP000664521"/>
    </source>
</evidence>
<feature type="transmembrane region" description="Helical" evidence="1">
    <location>
        <begin position="318"/>
        <end position="337"/>
    </location>
</feature>
<organism evidence="2 3">
    <name type="scientific">Heterodermia speciosa</name>
    <dbReference type="NCBI Taxonomy" id="116794"/>
    <lineage>
        <taxon>Eukaryota</taxon>
        <taxon>Fungi</taxon>
        <taxon>Dikarya</taxon>
        <taxon>Ascomycota</taxon>
        <taxon>Pezizomycotina</taxon>
        <taxon>Lecanoromycetes</taxon>
        <taxon>OSLEUM clade</taxon>
        <taxon>Lecanoromycetidae</taxon>
        <taxon>Caliciales</taxon>
        <taxon>Physciaceae</taxon>
        <taxon>Heterodermia</taxon>
    </lineage>
</organism>
<sequence>MSAKDLARPLTDTDLTDPLRLAIVNGIFQSNLTTEEFLSRDGGLSAWFRDWVEEQCPAATNQVSAKTYQDLLQLLTCIQSHCQSKSRLEVTDQICAKFSSANPVLASDPQNAKLNASLTLAARLWLSISIDSLPHFFTPGYVIRWDSDQCLSDAVGKEFSPKSQSAETVKLPKVFTAANLEKIAGIQVQWTSNLADHLALKDDDKTVMFFHQASFLELSRESKMTLLNDDLIDETLRTIALLIPANDPGSRKWFKNKRKGLSLDSKAGSYNAPNASERQIERFQYWRDRLVILKQAFDDSEPSGIASWWYDDRKKVQWYTFWVAAAVLLLTVVFGLIQSISGIVQAWAAVRALNTG</sequence>
<proteinExistence type="predicted"/>
<dbReference type="AlphaFoldDB" id="A0A8H3PGY3"/>
<evidence type="ECO:0000256" key="1">
    <source>
        <dbReference type="SAM" id="Phobius"/>
    </source>
</evidence>
<keyword evidence="1" id="KW-0472">Membrane</keyword>
<gene>
    <name evidence="2" type="ORF">HETSPECPRED_002459</name>
</gene>
<dbReference type="Proteomes" id="UP000664521">
    <property type="component" value="Unassembled WGS sequence"/>
</dbReference>
<evidence type="ECO:0000313" key="2">
    <source>
        <dbReference type="EMBL" id="CAF9940607.1"/>
    </source>
</evidence>
<reference evidence="2" key="1">
    <citation type="submission" date="2021-03" db="EMBL/GenBank/DDBJ databases">
        <authorList>
            <person name="Tagirdzhanova G."/>
        </authorList>
    </citation>
    <scope>NUCLEOTIDE SEQUENCE</scope>
</reference>